<dbReference type="SUPFAM" id="SSF53850">
    <property type="entry name" value="Periplasmic binding protein-like II"/>
    <property type="match status" value="1"/>
</dbReference>
<dbReference type="AlphaFoldDB" id="A0A178YSW2"/>
<dbReference type="Gene3D" id="3.40.190.290">
    <property type="match status" value="1"/>
</dbReference>
<keyword evidence="3" id="KW-1185">Reference proteome</keyword>
<comment type="caution">
    <text evidence="2">The sequence shown here is derived from an EMBL/GenBank/DDBJ whole genome shotgun (WGS) entry which is preliminary data.</text>
</comment>
<dbReference type="Proteomes" id="UP000078507">
    <property type="component" value="Unassembled WGS sequence"/>
</dbReference>
<protein>
    <recommendedName>
        <fullName evidence="1">LysR substrate-binding domain-containing protein</fullName>
    </recommendedName>
</protein>
<evidence type="ECO:0000259" key="1">
    <source>
        <dbReference type="Pfam" id="PF03466"/>
    </source>
</evidence>
<dbReference type="InterPro" id="IPR005119">
    <property type="entry name" value="LysR_subst-bd"/>
</dbReference>
<organism evidence="2 3">
    <name type="scientific">Sinorhizobium saheli</name>
    <dbReference type="NCBI Taxonomy" id="36856"/>
    <lineage>
        <taxon>Bacteria</taxon>
        <taxon>Pseudomonadati</taxon>
        <taxon>Pseudomonadota</taxon>
        <taxon>Alphaproteobacteria</taxon>
        <taxon>Hyphomicrobiales</taxon>
        <taxon>Rhizobiaceae</taxon>
        <taxon>Sinorhizobium/Ensifer group</taxon>
        <taxon>Sinorhizobium</taxon>
    </lineage>
</organism>
<dbReference type="Pfam" id="PF03466">
    <property type="entry name" value="LysR_substrate"/>
    <property type="match status" value="1"/>
</dbReference>
<feature type="domain" description="LysR substrate-binding" evidence="1">
    <location>
        <begin position="1"/>
        <end position="60"/>
    </location>
</feature>
<sequence length="74" mass="7906">MGWGGLPASLVKDDIINGRLVQLAFPAFDQGEYPIYAIHNVANPPGPAARWFTAEVRARLSSEFHASNGVGADP</sequence>
<proteinExistence type="predicted"/>
<reference evidence="2 3" key="1">
    <citation type="submission" date="2015-11" db="EMBL/GenBank/DDBJ databases">
        <title>Ensifer anhuiense sp. nov., an effective nitrogen fixation bacterium with Glycine soja.</title>
        <authorList>
            <person name="Yan H."/>
            <person name="Chen W."/>
        </authorList>
    </citation>
    <scope>NUCLEOTIDE SEQUENCE [LARGE SCALE GENOMIC DNA]</scope>
    <source>
        <strain evidence="2 3">LMG 7837</strain>
    </source>
</reference>
<accession>A0A178YSW2</accession>
<gene>
    <name evidence="2" type="ORF">ATB98_09325</name>
</gene>
<evidence type="ECO:0000313" key="3">
    <source>
        <dbReference type="Proteomes" id="UP000078507"/>
    </source>
</evidence>
<dbReference type="EMBL" id="LNQB01000029">
    <property type="protein sequence ID" value="OAP50467.1"/>
    <property type="molecule type" value="Genomic_DNA"/>
</dbReference>
<evidence type="ECO:0000313" key="2">
    <source>
        <dbReference type="EMBL" id="OAP50467.1"/>
    </source>
</evidence>
<name>A0A178YSW2_SINSA</name>